<dbReference type="PANTHER" id="PTHR21366:SF22">
    <property type="entry name" value="VOC DOMAIN-CONTAINING PROTEIN"/>
    <property type="match status" value="1"/>
</dbReference>
<feature type="signal peptide" evidence="1">
    <location>
        <begin position="1"/>
        <end position="22"/>
    </location>
</feature>
<feature type="chain" id="PRO_5046278659" evidence="1">
    <location>
        <begin position="23"/>
        <end position="154"/>
    </location>
</feature>
<dbReference type="InterPro" id="IPR050383">
    <property type="entry name" value="GlyoxalaseI/FosfomycinResist"/>
</dbReference>
<dbReference type="InterPro" id="IPR037523">
    <property type="entry name" value="VOC_core"/>
</dbReference>
<dbReference type="RefSeq" id="WP_369331626.1">
    <property type="nucleotide sequence ID" value="NZ_JAULBC010000008.1"/>
</dbReference>
<dbReference type="PANTHER" id="PTHR21366">
    <property type="entry name" value="GLYOXALASE FAMILY PROTEIN"/>
    <property type="match status" value="1"/>
</dbReference>
<evidence type="ECO:0000313" key="3">
    <source>
        <dbReference type="EMBL" id="MEX6690213.1"/>
    </source>
</evidence>
<dbReference type="Proteomes" id="UP001560573">
    <property type="component" value="Unassembled WGS sequence"/>
</dbReference>
<protein>
    <submittedName>
        <fullName evidence="3">VOC family protein</fullName>
    </submittedName>
</protein>
<keyword evidence="4" id="KW-1185">Reference proteome</keyword>
<comment type="caution">
    <text evidence="3">The sequence shown here is derived from an EMBL/GenBank/DDBJ whole genome shotgun (WGS) entry which is preliminary data.</text>
</comment>
<keyword evidence="1" id="KW-0732">Signal</keyword>
<evidence type="ECO:0000256" key="1">
    <source>
        <dbReference type="SAM" id="SignalP"/>
    </source>
</evidence>
<dbReference type="SUPFAM" id="SSF54593">
    <property type="entry name" value="Glyoxalase/Bleomycin resistance protein/Dihydroxybiphenyl dioxygenase"/>
    <property type="match status" value="1"/>
</dbReference>
<dbReference type="InterPro" id="IPR004360">
    <property type="entry name" value="Glyas_Fos-R_dOase_dom"/>
</dbReference>
<dbReference type="InterPro" id="IPR029068">
    <property type="entry name" value="Glyas_Bleomycin-R_OHBP_Dase"/>
</dbReference>
<proteinExistence type="predicted"/>
<feature type="domain" description="VOC" evidence="2">
    <location>
        <begin position="31"/>
        <end position="152"/>
    </location>
</feature>
<reference evidence="3 4" key="1">
    <citation type="submission" date="2023-07" db="EMBL/GenBank/DDBJ databases">
        <authorList>
            <person name="Lian W.-H."/>
        </authorList>
    </citation>
    <scope>NUCLEOTIDE SEQUENCE [LARGE SCALE GENOMIC DNA]</scope>
    <source>
        <strain evidence="3 4">SYSU DXS3180</strain>
    </source>
</reference>
<evidence type="ECO:0000313" key="4">
    <source>
        <dbReference type="Proteomes" id="UP001560573"/>
    </source>
</evidence>
<evidence type="ECO:0000259" key="2">
    <source>
        <dbReference type="PROSITE" id="PS51819"/>
    </source>
</evidence>
<name>A0ABV3ZNL7_9BACT</name>
<sequence>MKNFLRFCLPVALLFSVVLVKAQSGKKPSVLMNHVAVYVVDLEKSTHFYRDLVGLDTMPEPFHDGKHAWFRVGENCHLHVISGAKEATTHDKNAHICFSVASVDDFLKKLQKENIEFESWPGEKGKYAVRVDGVKQLYLKDPDGYWIEINDAKY</sequence>
<organism evidence="3 4">
    <name type="scientific">Danxiaibacter flavus</name>
    <dbReference type="NCBI Taxonomy" id="3049108"/>
    <lineage>
        <taxon>Bacteria</taxon>
        <taxon>Pseudomonadati</taxon>
        <taxon>Bacteroidota</taxon>
        <taxon>Chitinophagia</taxon>
        <taxon>Chitinophagales</taxon>
        <taxon>Chitinophagaceae</taxon>
        <taxon>Danxiaibacter</taxon>
    </lineage>
</organism>
<accession>A0ABV3ZNL7</accession>
<dbReference type="Pfam" id="PF00903">
    <property type="entry name" value="Glyoxalase"/>
    <property type="match status" value="1"/>
</dbReference>
<gene>
    <name evidence="3" type="ORF">QTN47_22070</name>
</gene>
<dbReference type="Gene3D" id="3.10.180.10">
    <property type="entry name" value="2,3-Dihydroxybiphenyl 1,2-Dioxygenase, domain 1"/>
    <property type="match status" value="1"/>
</dbReference>
<dbReference type="EMBL" id="JAULBC010000008">
    <property type="protein sequence ID" value="MEX6690213.1"/>
    <property type="molecule type" value="Genomic_DNA"/>
</dbReference>
<dbReference type="PROSITE" id="PS51819">
    <property type="entry name" value="VOC"/>
    <property type="match status" value="1"/>
</dbReference>